<dbReference type="InterPro" id="IPR015897">
    <property type="entry name" value="CHK_kinase-like"/>
</dbReference>
<dbReference type="EMBL" id="LR899013">
    <property type="protein sequence ID" value="CAD7091484.1"/>
    <property type="molecule type" value="Genomic_DNA"/>
</dbReference>
<organism evidence="2 3">
    <name type="scientific">Hermetia illucens</name>
    <name type="common">Black soldier fly</name>
    <dbReference type="NCBI Taxonomy" id="343691"/>
    <lineage>
        <taxon>Eukaryota</taxon>
        <taxon>Metazoa</taxon>
        <taxon>Ecdysozoa</taxon>
        <taxon>Arthropoda</taxon>
        <taxon>Hexapoda</taxon>
        <taxon>Insecta</taxon>
        <taxon>Pterygota</taxon>
        <taxon>Neoptera</taxon>
        <taxon>Endopterygota</taxon>
        <taxon>Diptera</taxon>
        <taxon>Brachycera</taxon>
        <taxon>Stratiomyomorpha</taxon>
        <taxon>Stratiomyidae</taxon>
        <taxon>Hermetiinae</taxon>
        <taxon>Hermetia</taxon>
    </lineage>
</organism>
<dbReference type="InParanoid" id="A0A7R8V2X0"/>
<feature type="domain" description="CHK kinase-like" evidence="1">
    <location>
        <begin position="131"/>
        <end position="326"/>
    </location>
</feature>
<evidence type="ECO:0000259" key="1">
    <source>
        <dbReference type="SMART" id="SM00587"/>
    </source>
</evidence>
<gene>
    <name evidence="2" type="ORF">HERILL_LOCUS13899</name>
</gene>
<dbReference type="OrthoDB" id="8250698at2759"/>
<dbReference type="SUPFAM" id="SSF56112">
    <property type="entry name" value="Protein kinase-like (PK-like)"/>
    <property type="match status" value="1"/>
</dbReference>
<dbReference type="AlphaFoldDB" id="A0A7R8V2X0"/>
<evidence type="ECO:0000313" key="3">
    <source>
        <dbReference type="Proteomes" id="UP000594454"/>
    </source>
</evidence>
<dbReference type="SMART" id="SM00587">
    <property type="entry name" value="CHK"/>
    <property type="match status" value="1"/>
</dbReference>
<protein>
    <recommendedName>
        <fullName evidence="1">CHK kinase-like domain-containing protein</fullName>
    </recommendedName>
</protein>
<dbReference type="Gene3D" id="3.90.1200.10">
    <property type="match status" value="1"/>
</dbReference>
<sequence length="416" mass="47391">MSSKSSSKADPSSYLHAKTLKRSLEKDLETENIEIVEINISLGSKPGDNYTSTIYRVEVKYNQGNGKDKTTSLIVKSFPVSRAQLEIEELGFIDKEVNVYNEILPRLQELVGAEILAPRCYDIFIEPHRNIVFQDMKTLGFICADREAGLDELHLKFALKKIAKFHATSMELLKRDPTIKENYQRGLFNEKTVNSALFHAIFTTTFQLGSKMLMEMPGYERFSAKLMKACDNLGEITLKAVDSNPGKDVVVFNHGDLWVNNFLFKYNEDSKPIDVVFIDYQGSFCGSLGIDLNYLFASSAQLDLLKNKMELIGKYYYPTCVETLKAFNFELIPSIYDVIEQVKQREMYSLICLFGILPLISMDKEESKTNSLAQFANKEITEKKTLVGMSSKRFVESMKYTLVDMEETLDDALTPY</sequence>
<name>A0A7R8V2X0_HERIL</name>
<dbReference type="PANTHER" id="PTHR11012:SF56">
    <property type="entry name" value="CHK KINASE-LIKE DOMAIN-CONTAINING PROTEIN-RELATED"/>
    <property type="match status" value="1"/>
</dbReference>
<evidence type="ECO:0000313" key="2">
    <source>
        <dbReference type="EMBL" id="CAD7091484.1"/>
    </source>
</evidence>
<reference evidence="2 3" key="1">
    <citation type="submission" date="2020-11" db="EMBL/GenBank/DDBJ databases">
        <authorList>
            <person name="Wallbank WR R."/>
            <person name="Pardo Diaz C."/>
            <person name="Kozak K."/>
            <person name="Martin S."/>
            <person name="Jiggins C."/>
            <person name="Moest M."/>
            <person name="Warren A I."/>
            <person name="Generalovic N T."/>
            <person name="Byers J.R.P. K."/>
            <person name="Montejo-Kovacevich G."/>
            <person name="Yen C E."/>
        </authorList>
    </citation>
    <scope>NUCLEOTIDE SEQUENCE [LARGE SCALE GENOMIC DNA]</scope>
</reference>
<dbReference type="Proteomes" id="UP000594454">
    <property type="component" value="Chromosome 5"/>
</dbReference>
<proteinExistence type="predicted"/>
<keyword evidence="3" id="KW-1185">Reference proteome</keyword>
<dbReference type="InterPro" id="IPR004119">
    <property type="entry name" value="EcKL"/>
</dbReference>
<dbReference type="OMA" id="TLIECAS"/>
<dbReference type="PANTHER" id="PTHR11012">
    <property type="entry name" value="PROTEIN KINASE-LIKE DOMAIN-CONTAINING"/>
    <property type="match status" value="1"/>
</dbReference>
<accession>A0A7R8V2X0</accession>
<dbReference type="Pfam" id="PF02958">
    <property type="entry name" value="EcKL"/>
    <property type="match status" value="1"/>
</dbReference>
<dbReference type="InterPro" id="IPR011009">
    <property type="entry name" value="Kinase-like_dom_sf"/>
</dbReference>